<reference evidence="2" key="1">
    <citation type="submission" date="2016-02" db="EMBL/GenBank/DDBJ databases">
        <authorList>
            <person name="Rodrigo-Torres Lidia"/>
            <person name="Arahal R.David."/>
        </authorList>
    </citation>
    <scope>NUCLEOTIDE SEQUENCE [LARGE SCALE GENOMIC DNA]</scope>
    <source>
        <strain evidence="2">CECT 8713</strain>
    </source>
</reference>
<dbReference type="OrthoDB" id="5829998at2"/>
<name>A0A128EYL1_9GAMM</name>
<keyword evidence="2" id="KW-1185">Reference proteome</keyword>
<gene>
    <name evidence="1" type="ORF">GMA8713_01071</name>
</gene>
<dbReference type="Proteomes" id="UP000073601">
    <property type="component" value="Unassembled WGS sequence"/>
</dbReference>
<protein>
    <submittedName>
        <fullName evidence="1">Uncharacterized protein</fullName>
    </submittedName>
</protein>
<sequence>MKLGFDNHLDRCLNDDMRHLDEYDQHQAALNDYIDMGKQRLLANREFAGLTFSDFSQFVIEFEVHGQYPLDGLMKFVINHEPNAANTNAQLLTMHQAFLKTALDDFIESRMPDIKSAYEDLCKKAA</sequence>
<evidence type="ECO:0000313" key="1">
    <source>
        <dbReference type="EMBL" id="CZF79663.1"/>
    </source>
</evidence>
<dbReference type="RefSeq" id="WP_062706571.1">
    <property type="nucleotide sequence ID" value="NZ_CAWRCI010000007.1"/>
</dbReference>
<dbReference type="AlphaFoldDB" id="A0A128EYL1"/>
<proteinExistence type="predicted"/>
<evidence type="ECO:0000313" key="2">
    <source>
        <dbReference type="Proteomes" id="UP000073601"/>
    </source>
</evidence>
<accession>A0A128EYL1</accession>
<organism evidence="1 2">
    <name type="scientific">Grimontia marina</name>
    <dbReference type="NCBI Taxonomy" id="646534"/>
    <lineage>
        <taxon>Bacteria</taxon>
        <taxon>Pseudomonadati</taxon>
        <taxon>Pseudomonadota</taxon>
        <taxon>Gammaproteobacteria</taxon>
        <taxon>Vibrionales</taxon>
        <taxon>Vibrionaceae</taxon>
        <taxon>Grimontia</taxon>
    </lineage>
</organism>
<dbReference type="EMBL" id="FIZY01000007">
    <property type="protein sequence ID" value="CZF79663.1"/>
    <property type="molecule type" value="Genomic_DNA"/>
</dbReference>